<feature type="transmembrane region" description="Helical" evidence="2">
    <location>
        <begin position="131"/>
        <end position="153"/>
    </location>
</feature>
<keyword evidence="5" id="KW-1185">Reference proteome</keyword>
<dbReference type="EMBL" id="JBEYRS010000006">
    <property type="protein sequence ID" value="MEW2363901.1"/>
    <property type="molecule type" value="Genomic_DNA"/>
</dbReference>
<feature type="domain" description="Pyrrolo-quinoline quinone repeat" evidence="3">
    <location>
        <begin position="206"/>
        <end position="347"/>
    </location>
</feature>
<feature type="compositionally biased region" description="Basic and acidic residues" evidence="1">
    <location>
        <begin position="158"/>
        <end position="172"/>
    </location>
</feature>
<feature type="compositionally biased region" description="Basic and acidic residues" evidence="1">
    <location>
        <begin position="189"/>
        <end position="201"/>
    </location>
</feature>
<reference evidence="4 5" key="1">
    <citation type="submission" date="2024-06" db="EMBL/GenBank/DDBJ databases">
        <title>The Natural Products Discovery Center: Release of the First 8490 Sequenced Strains for Exploring Actinobacteria Biosynthetic Diversity.</title>
        <authorList>
            <person name="Kalkreuter E."/>
            <person name="Kautsar S.A."/>
            <person name="Yang D."/>
            <person name="Bader C.D."/>
            <person name="Teijaro C.N."/>
            <person name="Fluegel L."/>
            <person name="Davis C.M."/>
            <person name="Simpson J.R."/>
            <person name="Lauterbach L."/>
            <person name="Steele A.D."/>
            <person name="Gui C."/>
            <person name="Meng S."/>
            <person name="Li G."/>
            <person name="Viehrig K."/>
            <person name="Ye F."/>
            <person name="Su P."/>
            <person name="Kiefer A.F."/>
            <person name="Nichols A."/>
            <person name="Cepeda A.J."/>
            <person name="Yan W."/>
            <person name="Fan B."/>
            <person name="Jiang Y."/>
            <person name="Adhikari A."/>
            <person name="Zheng C.-J."/>
            <person name="Schuster L."/>
            <person name="Cowan T.M."/>
            <person name="Smanski M.J."/>
            <person name="Chevrette M.G."/>
            <person name="De Carvalho L.P.S."/>
            <person name="Shen B."/>
        </authorList>
    </citation>
    <scope>NUCLEOTIDE SEQUENCE [LARGE SCALE GENOMIC DNA]</scope>
    <source>
        <strain evidence="4 5">NPDC047833</strain>
    </source>
</reference>
<dbReference type="InterPro" id="IPR015943">
    <property type="entry name" value="WD40/YVTN_repeat-like_dom_sf"/>
</dbReference>
<feature type="compositionally biased region" description="Pro residues" evidence="1">
    <location>
        <begin position="1"/>
        <end position="11"/>
    </location>
</feature>
<keyword evidence="2" id="KW-1133">Transmembrane helix</keyword>
<feature type="region of interest" description="Disordered" evidence="1">
    <location>
        <begin position="153"/>
        <end position="201"/>
    </location>
</feature>
<evidence type="ECO:0000256" key="1">
    <source>
        <dbReference type="SAM" id="MobiDB-lite"/>
    </source>
</evidence>
<comment type="caution">
    <text evidence="4">The sequence shown here is derived from an EMBL/GenBank/DDBJ whole genome shotgun (WGS) entry which is preliminary data.</text>
</comment>
<dbReference type="Pfam" id="PF13360">
    <property type="entry name" value="PQQ_2"/>
    <property type="match status" value="1"/>
</dbReference>
<gene>
    <name evidence="4" type="ORF">AB0887_18390</name>
</gene>
<organism evidence="4 5">
    <name type="scientific">Streptomyces huasconensis</name>
    <dbReference type="NCBI Taxonomy" id="1854574"/>
    <lineage>
        <taxon>Bacteria</taxon>
        <taxon>Bacillati</taxon>
        <taxon>Actinomycetota</taxon>
        <taxon>Actinomycetes</taxon>
        <taxon>Kitasatosporales</taxon>
        <taxon>Streptomycetaceae</taxon>
        <taxon>Streptomyces</taxon>
    </lineage>
</organism>
<evidence type="ECO:0000313" key="5">
    <source>
        <dbReference type="Proteomes" id="UP001553843"/>
    </source>
</evidence>
<feature type="compositionally biased region" description="Low complexity" evidence="1">
    <location>
        <begin position="49"/>
        <end position="113"/>
    </location>
</feature>
<sequence>MTQPPNQPPPGGFGAPQDQPPGQPPIPPQPGYGYPQSPPPPQTPPPTAGNPYAQPTQPGPYGQPQQPGPYGQPQQPGPYGRPTQPGPYGSQPQYGHQQQYSQQPPTQPQFPAGPGAPGGGDGNGKGKRNKLLLITAAAVAALLVAGGVTFAVVGGDDDGGKKKSEAKNKDPKPSVSASANPGTGDGDGNEGKEDLNEGRRPGEAKVLWYKEAPKVPGSGGDAPGMWVEGDTVVKAAYKELYAYNASTGRTEWPAIKFPQKICATTKTATDDGKIVVAFKDSAKSNAKCNQLQVIDLKSGGKGWGKPVKEEGLFDFSMQSNLVLVGDVLMVGRDQSGTALRMSDGKKLYVAKKKDEGTCYPSGFAGGEGRLLMALSCGASTPTEHDELQQLDPKTGKALWTKKFPKGWRIGKVYGTGPTIVYLANEDRKRWNISVLKENSDQTRSEVSSDDNFAPECDTSVLSRELGGCLGVTSDEKYLYLPTAEKSGANAIVAISLATGKEAWRTKSPLDEKMLPLKIENGELIGYVEPSYDSGGRVVSIATSGSHKPRTLLQHPKGTSQIESGFYSKDIDYVDGRFYLSTTSITGSTTGQAKLMLAYGK</sequence>
<evidence type="ECO:0000259" key="3">
    <source>
        <dbReference type="Pfam" id="PF13360"/>
    </source>
</evidence>
<proteinExistence type="predicted"/>
<dbReference type="Proteomes" id="UP001553843">
    <property type="component" value="Unassembled WGS sequence"/>
</dbReference>
<dbReference type="InterPro" id="IPR011047">
    <property type="entry name" value="Quinoprotein_ADH-like_sf"/>
</dbReference>
<evidence type="ECO:0000313" key="4">
    <source>
        <dbReference type="EMBL" id="MEW2363901.1"/>
    </source>
</evidence>
<dbReference type="Gene3D" id="2.130.10.10">
    <property type="entry name" value="YVTN repeat-like/Quinoprotein amine dehydrogenase"/>
    <property type="match status" value="1"/>
</dbReference>
<protein>
    <submittedName>
        <fullName evidence="4">PQQ-binding-like beta-propeller repeat protein</fullName>
    </submittedName>
</protein>
<feature type="compositionally biased region" description="Pro residues" evidence="1">
    <location>
        <begin position="18"/>
        <end position="48"/>
    </location>
</feature>
<dbReference type="SUPFAM" id="SSF50998">
    <property type="entry name" value="Quinoprotein alcohol dehydrogenase-like"/>
    <property type="match status" value="1"/>
</dbReference>
<feature type="region of interest" description="Disordered" evidence="1">
    <location>
        <begin position="1"/>
        <end position="127"/>
    </location>
</feature>
<dbReference type="InterPro" id="IPR002372">
    <property type="entry name" value="PQQ_rpt_dom"/>
</dbReference>
<name>A0ABV3LWR7_9ACTN</name>
<evidence type="ECO:0000256" key="2">
    <source>
        <dbReference type="SAM" id="Phobius"/>
    </source>
</evidence>
<keyword evidence="2" id="KW-0812">Transmembrane</keyword>
<keyword evidence="2" id="KW-0472">Membrane</keyword>
<dbReference type="RefSeq" id="WP_359779693.1">
    <property type="nucleotide sequence ID" value="NZ_JBEYRR010000006.1"/>
</dbReference>
<accession>A0ABV3LWR7</accession>